<dbReference type="Proteomes" id="UP000594943">
    <property type="component" value="Chromosome 2"/>
</dbReference>
<evidence type="ECO:0000313" key="1">
    <source>
        <dbReference type="EMBL" id="QPS45727.1"/>
    </source>
</evidence>
<dbReference type="EMBL" id="CP065687">
    <property type="protein sequence ID" value="QPS45727.1"/>
    <property type="molecule type" value="Genomic_DNA"/>
</dbReference>
<dbReference type="KEGG" id="bhg:I6G56_26660"/>
<dbReference type="InterPro" id="IPR053780">
    <property type="entry name" value="Gp66-like"/>
</dbReference>
<accession>A0A7U4PBC2</accession>
<dbReference type="RefSeq" id="WP_006027866.1">
    <property type="nucleotide sequence ID" value="NZ_CP013382.1"/>
</dbReference>
<gene>
    <name evidence="1" type="ORF">I6G56_26660</name>
</gene>
<name>A0A7U4PBC2_9BURK</name>
<accession>A0A7T2U4T5</accession>
<organism evidence="1 2">
    <name type="scientific">Burkholderia humptydooensis</name>
    <dbReference type="NCBI Taxonomy" id="430531"/>
    <lineage>
        <taxon>Bacteria</taxon>
        <taxon>Pseudomonadati</taxon>
        <taxon>Pseudomonadota</taxon>
        <taxon>Betaproteobacteria</taxon>
        <taxon>Burkholderiales</taxon>
        <taxon>Burkholderiaceae</taxon>
        <taxon>Burkholderia</taxon>
        <taxon>pseudomallei group</taxon>
    </lineage>
</organism>
<dbReference type="NCBIfam" id="NF045478">
    <property type="entry name" value="XF1762_fam"/>
    <property type="match status" value="1"/>
</dbReference>
<reference evidence="1 2" key="1">
    <citation type="submission" date="2020-12" db="EMBL/GenBank/DDBJ databases">
        <title>FDA dAtabase for Regulatory Grade micrObial Sequences (FDA-ARGOS): Supporting development and validation of Infectious Disease Dx tests.</title>
        <authorList>
            <person name="Nelson B."/>
            <person name="Plummer A."/>
            <person name="Tallon L."/>
            <person name="Sadzewicz L."/>
            <person name="Zhao X."/>
            <person name="Boylan J."/>
            <person name="Ott S."/>
            <person name="Bowen H."/>
            <person name="Vavikolanu K."/>
            <person name="Mehta A."/>
            <person name="Aluvathingal J."/>
            <person name="Nadendla S."/>
            <person name="Myers T."/>
            <person name="Yan Y."/>
            <person name="Sichtig H."/>
        </authorList>
    </citation>
    <scope>NUCLEOTIDE SEQUENCE [LARGE SCALE GENOMIC DNA]</scope>
    <source>
        <strain evidence="1 2">FDAARGOS_899</strain>
    </source>
</reference>
<protein>
    <submittedName>
        <fullName evidence="1">Uncharacterized protein</fullName>
    </submittedName>
</protein>
<sequence length="158" mass="16800">MSLIIAPISLDEANAFVATHHRHHRPVAGHKFSIAVVDPLSLDSIVAQDPQVCGVAIVGRPVARGNDDGLTLEVTRCCTDGTRNACSALYGAAWRAARALGYLRLITYTLAGEGGASLRGAGWRLVGARGGGNWNTPARPRIDTAAHLRGQKNLWEAR</sequence>
<evidence type="ECO:0000313" key="2">
    <source>
        <dbReference type="Proteomes" id="UP000594943"/>
    </source>
</evidence>
<proteinExistence type="predicted"/>
<dbReference type="AlphaFoldDB" id="A0A7U4PBC2"/>